<organism evidence="1 2">
    <name type="scientific">Curvularia kusanoi</name>
    <name type="common">Cochliobolus kusanoi</name>
    <dbReference type="NCBI Taxonomy" id="90978"/>
    <lineage>
        <taxon>Eukaryota</taxon>
        <taxon>Fungi</taxon>
        <taxon>Dikarya</taxon>
        <taxon>Ascomycota</taxon>
        <taxon>Pezizomycotina</taxon>
        <taxon>Dothideomycetes</taxon>
        <taxon>Pleosporomycetidae</taxon>
        <taxon>Pleosporales</taxon>
        <taxon>Pleosporineae</taxon>
        <taxon>Pleosporaceae</taxon>
        <taxon>Curvularia</taxon>
    </lineage>
</organism>
<dbReference type="SUPFAM" id="SSF48371">
    <property type="entry name" value="ARM repeat"/>
    <property type="match status" value="1"/>
</dbReference>
<dbReference type="EMBL" id="SWKU01000002">
    <property type="protein sequence ID" value="KAF3010022.1"/>
    <property type="molecule type" value="Genomic_DNA"/>
</dbReference>
<name>A0A9P4TLA8_CURKU</name>
<accession>A0A9P4TLA8</accession>
<dbReference type="Proteomes" id="UP000801428">
    <property type="component" value="Unassembled WGS sequence"/>
</dbReference>
<reference evidence="1" key="1">
    <citation type="submission" date="2019-04" db="EMBL/GenBank/DDBJ databases">
        <title>Sequencing of skin fungus with MAO and IRED activity.</title>
        <authorList>
            <person name="Marsaioli A.J."/>
            <person name="Bonatto J.M.C."/>
            <person name="Reis Junior O."/>
        </authorList>
    </citation>
    <scope>NUCLEOTIDE SEQUENCE</scope>
    <source>
        <strain evidence="1">30M1</strain>
    </source>
</reference>
<protein>
    <submittedName>
        <fullName evidence="1">Uncharacterized protein</fullName>
    </submittedName>
</protein>
<evidence type="ECO:0000313" key="1">
    <source>
        <dbReference type="EMBL" id="KAF3010022.1"/>
    </source>
</evidence>
<gene>
    <name evidence="1" type="ORF">E8E13_011444</name>
</gene>
<dbReference type="OrthoDB" id="3688717at2759"/>
<dbReference type="AlphaFoldDB" id="A0A9P4TLA8"/>
<keyword evidence="2" id="KW-1185">Reference proteome</keyword>
<proteinExistence type="predicted"/>
<dbReference type="InterPro" id="IPR016024">
    <property type="entry name" value="ARM-type_fold"/>
</dbReference>
<evidence type="ECO:0000313" key="2">
    <source>
        <dbReference type="Proteomes" id="UP000801428"/>
    </source>
</evidence>
<comment type="caution">
    <text evidence="1">The sequence shown here is derived from an EMBL/GenBank/DDBJ whole genome shotgun (WGS) entry which is preliminary data.</text>
</comment>
<sequence>MAQPPPIPAQVSTSAQDATNAFFKRSLQLYNDHVVNTLSTDPNDPAATQTVQTLIAQLNYNYQALDHLINAIQARIYRDVNWVNAALAIYNKLSATIPPNFSAPGTDMKGACLVQHFMMKALQTQFDATMAQSLWSVGLVAFLGRLGASRQILGSLTPGIAFHILDEMVKSERLFSGQNFDICLDFILLVGSFLDAGHVELFSHRLQHLQDRATGRSTVAWMAVCWLLRLRKFDWSVGAAAV</sequence>